<evidence type="ECO:0000313" key="11">
    <source>
        <dbReference type="Proteomes" id="UP001152747"/>
    </source>
</evidence>
<feature type="domain" description="CUB" evidence="8">
    <location>
        <begin position="746"/>
        <end position="870"/>
    </location>
</feature>
<dbReference type="InterPro" id="IPR049883">
    <property type="entry name" value="NOTCH1_EGF-like"/>
</dbReference>
<evidence type="ECO:0008006" key="12">
    <source>
        <dbReference type="Google" id="ProtNLM"/>
    </source>
</evidence>
<dbReference type="PROSITE" id="PS01187">
    <property type="entry name" value="EGF_CA"/>
    <property type="match status" value="2"/>
</dbReference>
<dbReference type="EMBL" id="CANHGI010000006">
    <property type="protein sequence ID" value="CAI5454751.1"/>
    <property type="molecule type" value="Genomic_DNA"/>
</dbReference>
<feature type="domain" description="EGF-like" evidence="9">
    <location>
        <begin position="164"/>
        <end position="201"/>
    </location>
</feature>
<evidence type="ECO:0000259" key="9">
    <source>
        <dbReference type="PROSITE" id="PS50026"/>
    </source>
</evidence>
<dbReference type="PROSITE" id="PS50026">
    <property type="entry name" value="EGF_3"/>
    <property type="match status" value="7"/>
</dbReference>
<feature type="domain" description="EGF-like" evidence="9">
    <location>
        <begin position="331"/>
        <end position="373"/>
    </location>
</feature>
<dbReference type="PROSITE" id="PS01180">
    <property type="entry name" value="CUB"/>
    <property type="match status" value="15"/>
</dbReference>
<evidence type="ECO:0000259" key="8">
    <source>
        <dbReference type="PROSITE" id="PS01180"/>
    </source>
</evidence>
<feature type="domain" description="CUB" evidence="8">
    <location>
        <begin position="1362"/>
        <end position="1464"/>
    </location>
</feature>
<comment type="caution">
    <text evidence="10">The sequence shown here is derived from an EMBL/GenBank/DDBJ whole genome shotgun (WGS) entry which is preliminary data.</text>
</comment>
<feature type="domain" description="CUB" evidence="8">
    <location>
        <begin position="2818"/>
        <end position="2949"/>
    </location>
</feature>
<dbReference type="InterPro" id="IPR035914">
    <property type="entry name" value="Sperma_CUB_dom_sf"/>
</dbReference>
<feature type="disulfide bond" evidence="6">
    <location>
        <begin position="191"/>
        <end position="200"/>
    </location>
</feature>
<feature type="disulfide bond" evidence="6">
    <location>
        <begin position="427"/>
        <end position="444"/>
    </location>
</feature>
<reference evidence="10" key="1">
    <citation type="submission" date="2022-11" db="EMBL/GenBank/DDBJ databases">
        <authorList>
            <person name="Kikuchi T."/>
        </authorList>
    </citation>
    <scope>NUCLEOTIDE SEQUENCE</scope>
    <source>
        <strain evidence="10">PS1010</strain>
    </source>
</reference>
<dbReference type="CDD" id="cd00054">
    <property type="entry name" value="EGF_CA"/>
    <property type="match status" value="4"/>
</dbReference>
<feature type="disulfide bond" evidence="6">
    <location>
        <begin position="446"/>
        <end position="455"/>
    </location>
</feature>
<feature type="domain" description="EGF-like" evidence="9">
    <location>
        <begin position="291"/>
        <end position="328"/>
    </location>
</feature>
<accession>A0A9P1N878</accession>
<evidence type="ECO:0000256" key="2">
    <source>
        <dbReference type="ARBA" id="ARBA00022729"/>
    </source>
</evidence>
<feature type="domain" description="CUB" evidence="8">
    <location>
        <begin position="624"/>
        <end position="740"/>
    </location>
</feature>
<feature type="domain" description="CUB" evidence="8">
    <location>
        <begin position="871"/>
        <end position="998"/>
    </location>
</feature>
<feature type="domain" description="EGF-like" evidence="9">
    <location>
        <begin position="419"/>
        <end position="456"/>
    </location>
</feature>
<feature type="chain" id="PRO_5040328625" description="Cubilin" evidence="7">
    <location>
        <begin position="21"/>
        <end position="3789"/>
    </location>
</feature>
<keyword evidence="11" id="KW-1185">Reference proteome</keyword>
<dbReference type="InterPro" id="IPR000859">
    <property type="entry name" value="CUB_dom"/>
</dbReference>
<feature type="domain" description="EGF-like" evidence="9">
    <location>
        <begin position="203"/>
        <end position="244"/>
    </location>
</feature>
<dbReference type="PANTHER" id="PTHR24251">
    <property type="entry name" value="OVOCHYMASE-RELATED"/>
    <property type="match status" value="1"/>
</dbReference>
<feature type="domain" description="CUB" evidence="8">
    <location>
        <begin position="2333"/>
        <end position="2452"/>
    </location>
</feature>
<feature type="domain" description="CUB" evidence="8">
    <location>
        <begin position="2454"/>
        <end position="2571"/>
    </location>
</feature>
<protein>
    <recommendedName>
        <fullName evidence="12">Cubilin</fullName>
    </recommendedName>
</protein>
<keyword evidence="2 7" id="KW-0732">Signal</keyword>
<feature type="domain" description="CUB" evidence="8">
    <location>
        <begin position="2955"/>
        <end position="3082"/>
    </location>
</feature>
<dbReference type="PROSITE" id="PS00022">
    <property type="entry name" value="EGF_1"/>
    <property type="match status" value="4"/>
</dbReference>
<feature type="disulfide bond" evidence="6">
    <location>
        <begin position="234"/>
        <end position="243"/>
    </location>
</feature>
<dbReference type="Proteomes" id="UP001152747">
    <property type="component" value="Unassembled WGS sequence"/>
</dbReference>
<dbReference type="SUPFAM" id="SSF57196">
    <property type="entry name" value="EGF/Laminin"/>
    <property type="match status" value="2"/>
</dbReference>
<feature type="domain" description="CUB" evidence="8">
    <location>
        <begin position="2083"/>
        <end position="2213"/>
    </location>
</feature>
<evidence type="ECO:0000256" key="1">
    <source>
        <dbReference type="ARBA" id="ARBA00022536"/>
    </source>
</evidence>
<dbReference type="SMART" id="SM00181">
    <property type="entry name" value="EGF"/>
    <property type="match status" value="8"/>
</dbReference>
<gene>
    <name evidence="10" type="ORF">CAMP_LOCUS17388</name>
</gene>
<dbReference type="CDD" id="cd00041">
    <property type="entry name" value="CUB"/>
    <property type="match status" value="14"/>
</dbReference>
<feature type="domain" description="EGF-like" evidence="9">
    <location>
        <begin position="374"/>
        <end position="416"/>
    </location>
</feature>
<feature type="disulfide bond" evidence="5">
    <location>
        <begin position="1002"/>
        <end position="1029"/>
    </location>
</feature>
<feature type="domain" description="EGF-like" evidence="9">
    <location>
        <begin position="457"/>
        <end position="493"/>
    </location>
</feature>
<evidence type="ECO:0000313" key="10">
    <source>
        <dbReference type="EMBL" id="CAI5454751.1"/>
    </source>
</evidence>
<feature type="domain" description="CUB" evidence="8">
    <location>
        <begin position="1002"/>
        <end position="1132"/>
    </location>
</feature>
<feature type="disulfide bond" evidence="5">
    <location>
        <begin position="2955"/>
        <end position="2982"/>
    </location>
</feature>
<dbReference type="Gene3D" id="2.60.120.290">
    <property type="entry name" value="Spermadhesin, CUB domain"/>
    <property type="match status" value="18"/>
</dbReference>
<dbReference type="InterPro" id="IPR001881">
    <property type="entry name" value="EGF-like_Ca-bd_dom"/>
</dbReference>
<dbReference type="InterPro" id="IPR009030">
    <property type="entry name" value="Growth_fac_rcpt_cys_sf"/>
</dbReference>
<feature type="domain" description="CUB" evidence="8">
    <location>
        <begin position="1237"/>
        <end position="1361"/>
    </location>
</feature>
<organism evidence="10 11">
    <name type="scientific">Caenorhabditis angaria</name>
    <dbReference type="NCBI Taxonomy" id="860376"/>
    <lineage>
        <taxon>Eukaryota</taxon>
        <taxon>Metazoa</taxon>
        <taxon>Ecdysozoa</taxon>
        <taxon>Nematoda</taxon>
        <taxon>Chromadorea</taxon>
        <taxon>Rhabditida</taxon>
        <taxon>Rhabditina</taxon>
        <taxon>Rhabditomorpha</taxon>
        <taxon>Rhabditoidea</taxon>
        <taxon>Rhabditidae</taxon>
        <taxon>Peloderinae</taxon>
        <taxon>Caenorhabditis</taxon>
    </lineage>
</organism>
<dbReference type="InterPro" id="IPR000742">
    <property type="entry name" value="EGF"/>
</dbReference>
<feature type="domain" description="CUB" evidence="8">
    <location>
        <begin position="2575"/>
        <end position="2690"/>
    </location>
</feature>
<dbReference type="SUPFAM" id="SSF57184">
    <property type="entry name" value="Growth factor receptor domain"/>
    <property type="match status" value="1"/>
</dbReference>
<feature type="domain" description="CUB" evidence="8">
    <location>
        <begin position="1595"/>
        <end position="1735"/>
    </location>
</feature>
<evidence type="ECO:0000256" key="3">
    <source>
        <dbReference type="ARBA" id="ARBA00022737"/>
    </source>
</evidence>
<keyword evidence="3" id="KW-0677">Repeat</keyword>
<sequence length="3789" mass="434106">MIPNLFKFIFFNFIFCLIKCQDEETETPFNLTRSHILVADGSMFFQAGFDKNITFQTRGTGKILINNANVAGLPSKEDYDKYFAKLKMLEENYEFLKPQYETIKSDLLEISKSQIELKETQKKLSGSLTDFEKSKENISKTLESDEESLNHAINKIVDLTEHLNIDACENYPCLNGGTCIPKIGDKFMCLCPKYFEGNKCENDVNECLFINGTDLACKNGGSCENTKYGYKCNCQGKFHGPLCQYEQAVCSQSTKLCGPHGHCISSSNSYSCKCDTGFKMIDEKTNPTCADIDECENNPCHPGVQCLNLDGSFQCNGCPKGYKMVGGQCYDINECEEHPNICAKHSKCINHQGSYECGKCEAGYSGDSRKQCIKDDPCSQNNCPESSTCIPTNHLLNSLYYCKCPENRALNYNRCTPMDYVGCRSSCQNNGVVEYDHYKHRCKCNCPVNYVGERCEKASPCFPNPCKNGKCQIREDHSAVCICDPLYFGKNCETMEGSNDNHLTADYGSFNFTSDSTNQIHFHRTFFVRNNENYILRINFTKFENMEKTLPGPTDCETTLGKLTLYNGPNQYHPVFATFCGESGGRLAPRLNQNITIPVSNALLEFKGHSTDFALNYEFIKRECGYTTEIVKPIVVPENTQNISCLWIIKAPKHEVVRINIPKIIMLSGNKFDCNQNSLEIHDGFYKDQLIAQICSNVDDTITSYVSKGSYMTISFNSRLIAASNENEKIKGFSLKFNFDQNLVDCDKTFENELTTMSFSGVIKSPSFGIEKYPPNSKCLLEIIGARKNETNDHLTIKLNFVTFDVKSRDDKCKEDYIQIQTDIFGETSRYCNDKNPPRPLVIQSSNALIEFVSDKLEEGEGFEVRFEVECLRKFTAKDGSIQTWNFPNGGKSGKCIYIIEAPKHKYISLKFNNVHLNIVQNEEDCFNYNVTGEEQNYVEFQGGLEHNGKSNHKYYCKKNNFNEGETMQFYSTEPLLVTVSSDGSEDFKGISFEYNIIDFSCGGYFSNETSHSFESPHYPSLYPNDVNCDYHINAENWATIRLSFEDFDLGVPEYRMVGSCVYDRVEIYEYNLDFEKDGKLLITYCHSGDKQPVQTNYKNMLVRLISTSKPPRARWNEHNLPRGFKAKFEYLPHVDCETHLTTSDGEIVFTNYDVKCVYHININHGSRVIFNKLSGSCNMIIYDGATKDSAILGTSYFDEPYSLKLNQLVTSTNHALVEVLGKNENCTLSYFSETGCGKTMTGTIGGVISSPGWPTKGLLSGRCEWTIKVADGNRIQFELDQMDQISSYDESHPYYGFCLDRSSQLRIYESPRFKSELIALFCVKTANSTPIVSKHNEINIKYIQFDSRILSGFSAKWKVKCDGILLTDMFGAIQSVLYPDGDSEYHCNWTIRAPIGNRITILVHDIDIPCEISYLEVSNLKDVGSKKLCNSHDSHEITSEHNILNINYYSGISGQFSLSYFTVGCVGDIKTPQNIIIYKKDIDEMYQKFECHYKISAPIGQKIKITFNHYGYLTPKEKCVYSNNTDFEGIAVFSGNSNQSGIPSQTICENKPNPIISQFHEVFIIMSFDVNSFKYSDELYLNATIEFIDAPEGCSHKYELTDDPITISSPNYPRIYPERTKCEWQFNVQPGYHIKLILEDFSIAHSDAKHLARQDLSIGYSCKVQNRVEDAHGVLTIIEGTKIMDRICNNTKNKEYEIFSNRSGIVFDGVRRLRFVDKNHTENKIGFQLTARRVCGGVVDASFEEQTMYIEMRDIKTCNVTIRNRIGDDTKIFARIASTDILSGQERTIWSQQFSDNYEIFDGDSLVSTYPLYITHPKPAVSSETMVVKINTIETHIHAAIKYRLNDFSCSSKTITEKTEKVWINLGNEKIDCEWTISTNAGSYVSFYVEDLQWSQTETCDSNFIEIRKNNKSGELIQRTCELQLVHWPPFKEQSLYVRLKYEPQEMQNTGLFVAEFNKRAGASGNEDTLPSVLTKPEFPTNYPIYYNIESKDTEKYLQFEISNLFLSESSYIEVYETVDTNDNYESETVHKNVQSNDQFIVPFSKATLKIKYGRNDDYQIKWKPVESDFMLSDSTEEFSDCGERTLQATWEWQYIESPVSHDYDYNEYEDGGDETVSGYANNLHCLWNLNHPMFTGVMLKFEKIDLKNENDCVEDFVTFESDIIKFGKEKYCRSSESFKKIEKKSANNFKIHFISDGEGTATGFKLGYKLMCSSSQMIPIGADYEYQLESPPFIGNETSESDCKWYIRSESSRNIIVEVQESNIGNGNCTNDFVFSIRTSYFDKPQNFCDLNDAENRTVTSKTNILHIGYELSPMKNKTFKLKLYEKTTECPSEPFRINSKHPSRTIYSPEYPGKIPHSTECEYMIQAPIGQTITLNFVELDLEREDPNDKDHDYLEVRDGPSKLSPLVGKYQGFHAPPYIISTGNWFYLRLHTNNKRMSQRFEIRAELAKCGGTIHVNERQNSTILKFPKDDKMFETPINCTWLIQSQNTHLIDYKFLSLSFLSFFDSEAHLFISDRNNTKLIIRGGTHEYERSSSNKLKITFTVQKTNTFQLCLRGACGFSMEFRLSKEKCGGIIDNDSGTITLPGYPGIILPNLDCQYVLSAGVGFVYRLKFKYTDEENDKPKCNKFLRLYNSFEMGVFYGGEMFCENSAVLTTRTDNGLLQYSDNGFHLRRTISEPFVIEYQKIPMRKEENHCTYLVEKNETHSWSNNDGNTTKTGYDDFCHFKVKKPNGTMTLKINFSQINQTYAWLQNDYVRLKSTSGPMLYNKYISGKTQLTNETEFVTINNEMDLYIGQKSSSYLNYTVKVDVEFQDCGGYLKDFDSGIITSPNYGPNKVYLANSRCQWVLEAPIGQRVAIKIEEMAIHHTEDCKEDRLTVGEGKESYINVLHYYCQRDRNNADETNRKSNDFDESYRTIVSKSRYLTIQWVTNGKTERSGWKLSYRFFNEDDSCIYHEPPRDRGIINFVRQTGDYLPNQQCYWDIQAPTGHHILLHFQFFHLEDSENCKNDQLLIAQKSHVGTHFYYFEMKSTETNQKVEKPLCGEITPKDIVTETSRLVLSFKSNQNIEKSGFIIEWKAVCGATYNSSQGTIISPHFPNGYQNEDRECEYIINAEETDIVTVAFAEIDMMPKDNDERNIECGSDYVELFGNDNIGVKFCHPYGKTRKYDGPVRIIFKTGKHRRLGDMKKHKGFKILFTKYKCGGNIYLEKDETRIIDSGYKIFREPLMCTWNINTTSGNALIAKIEMLTTSVNVVKFFDSFEKTKMIGILSEESNVRRRVRTITPQLAVELNSSYEHTGIVMSVTSKKLCYQLLNATEEIKTIIRPRDDNGDFLQFADCVWFINAPEYSVIRINITSTSEGQVSSNMNSKCTSEGLAIYDGEFETSPLLTRICHNQGYPNHELVSSDQVVRVSFISHDNITSDDFTISYALEPKGCNIELTAEEHIQNFTSTFSNDENDLRLTKRCAINLRANKLEALTINFQTMTFSDNADNNYLMVEDLGETTTYRGASRIYTQKDKILQYHSMTNYVKLTIVTEKKQQSMIDFTYELFDKCQHFLESNKMDFATIRNEEEPKNKTCVTKIGNFENPVESSKIFIYGHFVGQKTGNDSFFKLVDNSKVVEELPNDEIMSYVSEGNGFVELIRHGNNAAKFEGGFQIVESETNDTLILKETRSMWGYFTYKNSSKYTTQISTIRVPNGYLTHIRIMVLDIGFPPGDDCHTQDEYLKIEITDKPTEVLRNCPNDDIRPINIERGEDMVIKITLKIDRNITNVERKVSVLWIFSEHDY</sequence>
<feature type="disulfide bond" evidence="5">
    <location>
        <begin position="3083"/>
        <end position="3110"/>
    </location>
</feature>
<dbReference type="SMART" id="SM00179">
    <property type="entry name" value="EGF_CA"/>
    <property type="match status" value="5"/>
</dbReference>
<dbReference type="Pfam" id="PF00431">
    <property type="entry name" value="CUB"/>
    <property type="match status" value="14"/>
</dbReference>
<evidence type="ECO:0000256" key="6">
    <source>
        <dbReference type="PROSITE-ProRule" id="PRU00076"/>
    </source>
</evidence>
<feature type="disulfide bond" evidence="6">
    <location>
        <begin position="483"/>
        <end position="492"/>
    </location>
</feature>
<dbReference type="GO" id="GO:0005509">
    <property type="term" value="F:calcium ion binding"/>
    <property type="evidence" value="ECO:0007669"/>
    <property type="project" value="InterPro"/>
</dbReference>
<dbReference type="OrthoDB" id="10009301at2759"/>
<dbReference type="SMART" id="SM00042">
    <property type="entry name" value="CUB"/>
    <property type="match status" value="16"/>
</dbReference>
<feature type="domain" description="CUB" evidence="8">
    <location>
        <begin position="3312"/>
        <end position="3434"/>
    </location>
</feature>
<dbReference type="PROSITE" id="PS00010">
    <property type="entry name" value="ASX_HYDROXYL"/>
    <property type="match status" value="1"/>
</dbReference>
<dbReference type="SUPFAM" id="SSF49854">
    <property type="entry name" value="Spermadhesin, CUB domain"/>
    <property type="match status" value="17"/>
</dbReference>
<dbReference type="InterPro" id="IPR018097">
    <property type="entry name" value="EGF_Ca-bd_CS"/>
</dbReference>
<evidence type="ECO:0000256" key="5">
    <source>
        <dbReference type="PROSITE-ProRule" id="PRU00059"/>
    </source>
</evidence>
<feature type="domain" description="CUB" evidence="8">
    <location>
        <begin position="3083"/>
        <end position="3202"/>
    </location>
</feature>
<feature type="disulfide bond" evidence="5">
    <location>
        <begin position="1237"/>
        <end position="1264"/>
    </location>
</feature>
<comment type="caution">
    <text evidence="6">Lacks conserved residue(s) required for the propagation of feature annotation.</text>
</comment>
<dbReference type="InterPro" id="IPR000152">
    <property type="entry name" value="EGF-type_Asp/Asn_hydroxyl_site"/>
</dbReference>
<dbReference type="Pfam" id="PF07645">
    <property type="entry name" value="EGF_CA"/>
    <property type="match status" value="2"/>
</dbReference>
<feature type="disulfide bond" evidence="6">
    <location>
        <begin position="461"/>
        <end position="471"/>
    </location>
</feature>
<keyword evidence="1 6" id="KW-0245">EGF-like domain</keyword>
<name>A0A9P1N878_9PELO</name>
<dbReference type="Gene3D" id="2.10.25.10">
    <property type="entry name" value="Laminin"/>
    <property type="match status" value="6"/>
</dbReference>
<feature type="signal peptide" evidence="7">
    <location>
        <begin position="1"/>
        <end position="20"/>
    </location>
</feature>
<keyword evidence="4 6" id="KW-1015">Disulfide bond</keyword>
<evidence type="ECO:0000256" key="4">
    <source>
        <dbReference type="ARBA" id="ARBA00023157"/>
    </source>
</evidence>
<proteinExistence type="predicted"/>
<evidence type="ECO:0000256" key="7">
    <source>
        <dbReference type="SAM" id="SignalP"/>
    </source>
</evidence>